<reference evidence="1" key="1">
    <citation type="submission" date="2017-05" db="UniProtKB">
        <authorList>
            <consortium name="EnsemblMetazoa"/>
        </authorList>
    </citation>
    <scope>IDENTIFICATION</scope>
</reference>
<organism evidence="1">
    <name type="scientific">Amphimedon queenslandica</name>
    <name type="common">Sponge</name>
    <dbReference type="NCBI Taxonomy" id="400682"/>
    <lineage>
        <taxon>Eukaryota</taxon>
        <taxon>Metazoa</taxon>
        <taxon>Porifera</taxon>
        <taxon>Demospongiae</taxon>
        <taxon>Heteroscleromorpha</taxon>
        <taxon>Haplosclerida</taxon>
        <taxon>Niphatidae</taxon>
        <taxon>Amphimedon</taxon>
    </lineage>
</organism>
<sequence>ITVPPVSVVAPIYTTATFTCEGTGNILNWIVGSAPLTNSIQQQRGITYTDPSGPGNFSSVLSISALPINDRISISCYIMSFPPFEQAFSGSATLYIRGVSSVENLKFNSTSLLITWSHPSYFSYDIPYGLYLSYQYQVVVIDEEDGDIILDTTITNTYIAAPNITQCDAFNISVTALIAQYTSINTISNNGSYAVDITINNGNFLTPNVTIKLSCPPSQSNTFLTITSDSTAVIDQYTFTGTDESINDIRTLIPYHQYNYTVRVFNLRNKLQYETYTIISKYIATRVPYE</sequence>
<name>A0A1X7TR83_AMPQE</name>
<protein>
    <submittedName>
        <fullName evidence="1">Uncharacterized protein</fullName>
    </submittedName>
</protein>
<evidence type="ECO:0000313" key="1">
    <source>
        <dbReference type="EnsemblMetazoa" id="Aqu2.1.17654_001"/>
    </source>
</evidence>
<dbReference type="SUPFAM" id="SSF48726">
    <property type="entry name" value="Immunoglobulin"/>
    <property type="match status" value="1"/>
</dbReference>
<dbReference type="EnsemblMetazoa" id="Aqu2.1.17654_001">
    <property type="protein sequence ID" value="Aqu2.1.17654_001"/>
    <property type="gene ID" value="Aqu2.1.17654"/>
</dbReference>
<dbReference type="InParanoid" id="A0A1X7TR83"/>
<dbReference type="InterPro" id="IPR036179">
    <property type="entry name" value="Ig-like_dom_sf"/>
</dbReference>
<proteinExistence type="predicted"/>
<dbReference type="AlphaFoldDB" id="A0A1X7TR83"/>
<accession>A0A1X7TR83</accession>